<dbReference type="RefSeq" id="WP_214534631.1">
    <property type="nucleotide sequence ID" value="NZ_JAHFVK010000001.1"/>
</dbReference>
<comment type="caution">
    <text evidence="3">The sequence shown here is derived from an EMBL/GenBank/DDBJ whole genome shotgun (WGS) entry which is preliminary data.</text>
</comment>
<name>A0ABS5W0T3_9SPHN</name>
<feature type="domain" description="CHRD" evidence="2">
    <location>
        <begin position="16"/>
        <end position="137"/>
    </location>
</feature>
<feature type="signal peptide" evidence="1">
    <location>
        <begin position="1"/>
        <end position="24"/>
    </location>
</feature>
<protein>
    <recommendedName>
        <fullName evidence="2">CHRD domain-containing protein</fullName>
    </recommendedName>
</protein>
<dbReference type="SMART" id="SM00754">
    <property type="entry name" value="CHRD"/>
    <property type="match status" value="1"/>
</dbReference>
<reference evidence="3 4" key="1">
    <citation type="submission" date="2021-05" db="EMBL/GenBank/DDBJ databases">
        <title>Croceibacterium sp. LX-88 genome sequence.</title>
        <authorList>
            <person name="Luo X."/>
        </authorList>
    </citation>
    <scope>NUCLEOTIDE SEQUENCE [LARGE SCALE GENOMIC DNA]</scope>
    <source>
        <strain evidence="3 4">LX-88</strain>
    </source>
</reference>
<proteinExistence type="predicted"/>
<evidence type="ECO:0000313" key="4">
    <source>
        <dbReference type="Proteomes" id="UP000811255"/>
    </source>
</evidence>
<keyword evidence="1" id="KW-0732">Signal</keyword>
<keyword evidence="4" id="KW-1185">Reference proteome</keyword>
<accession>A0ABS5W0T3</accession>
<dbReference type="EMBL" id="JAHFVK010000001">
    <property type="protein sequence ID" value="MBT2133373.1"/>
    <property type="molecule type" value="Genomic_DNA"/>
</dbReference>
<evidence type="ECO:0000256" key="1">
    <source>
        <dbReference type="SAM" id="SignalP"/>
    </source>
</evidence>
<evidence type="ECO:0000259" key="2">
    <source>
        <dbReference type="SMART" id="SM00754"/>
    </source>
</evidence>
<dbReference type="InterPro" id="IPR010895">
    <property type="entry name" value="CHRD"/>
</dbReference>
<gene>
    <name evidence="3" type="ORF">KK137_03405</name>
</gene>
<dbReference type="Proteomes" id="UP000811255">
    <property type="component" value="Unassembled WGS sequence"/>
</dbReference>
<organism evidence="3 4">
    <name type="scientific">Croceibacterium selenioxidans</name>
    <dbReference type="NCBI Taxonomy" id="2838833"/>
    <lineage>
        <taxon>Bacteria</taxon>
        <taxon>Pseudomonadati</taxon>
        <taxon>Pseudomonadota</taxon>
        <taxon>Alphaproteobacteria</taxon>
        <taxon>Sphingomonadales</taxon>
        <taxon>Erythrobacteraceae</taxon>
        <taxon>Croceibacterium</taxon>
    </lineage>
</organism>
<feature type="chain" id="PRO_5045757384" description="CHRD domain-containing protein" evidence="1">
    <location>
        <begin position="25"/>
        <end position="137"/>
    </location>
</feature>
<dbReference type="Pfam" id="PF07452">
    <property type="entry name" value="CHRD"/>
    <property type="match status" value="1"/>
</dbReference>
<sequence length="137" mass="13380">MLVANVKRSLVTLGLLALAAPAAAQFGGPPPAPNTGVPVYTRLTGAQAGGNFTGVIDPPKGQFCYIMNVTGTNTPTAASLNGENGASVLSLGALSGNSSGGCQPIAADLAAAILANPGAYYVSVPTAVGAIQGRLSK</sequence>
<evidence type="ECO:0000313" key="3">
    <source>
        <dbReference type="EMBL" id="MBT2133373.1"/>
    </source>
</evidence>